<dbReference type="InterPro" id="IPR019859">
    <property type="entry name" value="Motility-assoc_prot_GldM"/>
</dbReference>
<dbReference type="Pfam" id="PF12080">
    <property type="entry name" value="GldM_4th"/>
    <property type="match status" value="1"/>
</dbReference>
<dbReference type="Pfam" id="PF21601">
    <property type="entry name" value="GldM_2nd"/>
    <property type="match status" value="1"/>
</dbReference>
<feature type="region of interest" description="Disordered" evidence="1">
    <location>
        <begin position="355"/>
        <end position="384"/>
    </location>
</feature>
<accession>A0A0B7IFG2</accession>
<proteinExistence type="predicted"/>
<dbReference type="NCBIfam" id="TIGR03517">
    <property type="entry name" value="GldM_gliding"/>
    <property type="match status" value="1"/>
</dbReference>
<gene>
    <name evidence="2" type="ORF">CCAN11_2440060</name>
</gene>
<protein>
    <submittedName>
        <fullName evidence="2">Uncharacterized protein</fullName>
    </submittedName>
</protein>
<dbReference type="AlphaFoldDB" id="A0A0B7IFG2"/>
<dbReference type="InterPro" id="IPR048405">
    <property type="entry name" value="GldM_Ig-like-1"/>
</dbReference>
<dbReference type="OMA" id="DKMNVVY"/>
<dbReference type="InterPro" id="IPR022719">
    <property type="entry name" value="Motility-assoc_prot_GldM_C"/>
</dbReference>
<name>A0A0B7IFG2_9FLAO</name>
<dbReference type="SMR" id="A0A0B7IFG2"/>
<sequence>MAGGNSPRQKMINLMYLVFISMLALNMGKEVLSAFGLMNEKLEASNEKANNANINAIQALEQNNAENPDQFAEAFQKSKKVKELSDSFYNYIEGIKGEVMNQVGEDKKDYQVMDKSDYLDQKFFVGDNYKPEGEEFVRQINDYKTQLVELLGGKEGTYGELVGKIDGNFNTNDVVDREGVTRKWLNYNFEGFPYIASVAKLSMMQSDIRATEQEVYAEMLKGQLKSQISMTNYTTLLEQSKGAYYQGESFDGAIVLGRKDASTRPNEVELMLDGRKLSASEFQIEDGKVKLKVGAGNAGEHKITGNLYFDQDGKRIAVPVSQVFSTIPKPNAAVISADKMNVVYRGVNNPMTISMPGVPDNKMSASAPGLSKKSGSSYTMKPGQGREVTINVSGEIDGQRFSSSKTFRIKDIPRAVATIAGEAGSVKLPKANLAVATVNATFEDFDFDIKPVVKQFRIFIPGQPSIVVHGNKLNDQAKSALNRAKRGDIVQILDISASAPGFEGYMKKLAPISIEITN</sequence>
<evidence type="ECO:0000313" key="3">
    <source>
        <dbReference type="Proteomes" id="UP000039370"/>
    </source>
</evidence>
<evidence type="ECO:0000256" key="1">
    <source>
        <dbReference type="SAM" id="MobiDB-lite"/>
    </source>
</evidence>
<dbReference type="InterPro" id="IPR022720">
    <property type="entry name" value="Motility-assoc_prot_GldM_N"/>
</dbReference>
<dbReference type="Pfam" id="PF12081">
    <property type="entry name" value="GldM_1st"/>
    <property type="match status" value="1"/>
</dbReference>
<dbReference type="InterPro" id="IPR048406">
    <property type="entry name" value="GldM_Ig-like-2"/>
</dbReference>
<dbReference type="Pfam" id="PF21602">
    <property type="entry name" value="GldM_3rd"/>
    <property type="match status" value="1"/>
</dbReference>
<evidence type="ECO:0000313" key="2">
    <source>
        <dbReference type="EMBL" id="CEN52376.1"/>
    </source>
</evidence>
<reference evidence="2 3" key="1">
    <citation type="submission" date="2015-01" db="EMBL/GenBank/DDBJ databases">
        <authorList>
            <person name="MANFREDI Pablo"/>
        </authorList>
    </citation>
    <scope>NUCLEOTIDE SEQUENCE [LARGE SCALE GENOMIC DNA]</scope>
    <source>
        <strain evidence="2 3">Cc11</strain>
    </source>
</reference>
<dbReference type="Proteomes" id="UP000039370">
    <property type="component" value="Unassembled WGS sequence"/>
</dbReference>
<dbReference type="EMBL" id="CDOK01000162">
    <property type="protein sequence ID" value="CEN52376.1"/>
    <property type="molecule type" value="Genomic_DNA"/>
</dbReference>
<dbReference type="RefSeq" id="WP_013996280.1">
    <property type="nucleotide sequence ID" value="NZ_JBIUQJ010000003.1"/>
</dbReference>
<organism evidence="2 3">
    <name type="scientific">Capnocytophaga canimorsus</name>
    <dbReference type="NCBI Taxonomy" id="28188"/>
    <lineage>
        <taxon>Bacteria</taxon>
        <taxon>Pseudomonadati</taxon>
        <taxon>Bacteroidota</taxon>
        <taxon>Flavobacteriia</taxon>
        <taxon>Flavobacteriales</taxon>
        <taxon>Flavobacteriaceae</taxon>
        <taxon>Capnocytophaga</taxon>
    </lineage>
</organism>